<comment type="subcellular location">
    <subcellularLocation>
        <location evidence="1">Membrane</location>
        <topology evidence="1">Multi-pass membrane protein</topology>
    </subcellularLocation>
</comment>
<reference evidence="7" key="1">
    <citation type="submission" date="2016-09" db="EMBL/GenBank/DDBJ databases">
        <title>Draft genome sequence of a novel species of the family Streptococcaceae isolated from flowers.</title>
        <authorList>
            <person name="Chuah L.-O."/>
            <person name="Yap K.-P."/>
            <person name="Thong K.L."/>
            <person name="Liong M.T."/>
            <person name="Ahmad R."/>
            <person name="Rusul G."/>
        </authorList>
    </citation>
    <scope>NUCLEOTIDE SEQUENCE [LARGE SCALE GENOMIC DNA]</scope>
    <source>
        <strain evidence="7">DF1</strain>
    </source>
</reference>
<dbReference type="RefSeq" id="WP_070792251.1">
    <property type="nucleotide sequence ID" value="NZ_MKIR01000020.1"/>
</dbReference>
<feature type="transmembrane region" description="Helical" evidence="5">
    <location>
        <begin position="23"/>
        <end position="43"/>
    </location>
</feature>
<evidence type="ECO:0000313" key="7">
    <source>
        <dbReference type="Proteomes" id="UP000178622"/>
    </source>
</evidence>
<feature type="transmembrane region" description="Helical" evidence="5">
    <location>
        <begin position="119"/>
        <end position="143"/>
    </location>
</feature>
<keyword evidence="2 5" id="KW-0812">Transmembrane</keyword>
<dbReference type="GO" id="GO:0016020">
    <property type="term" value="C:membrane"/>
    <property type="evidence" value="ECO:0007669"/>
    <property type="project" value="UniProtKB-SubCell"/>
</dbReference>
<dbReference type="AlphaFoldDB" id="A0A1E8GLT2"/>
<evidence type="ECO:0000256" key="1">
    <source>
        <dbReference type="ARBA" id="ARBA00004141"/>
    </source>
</evidence>
<feature type="transmembrane region" description="Helical" evidence="5">
    <location>
        <begin position="84"/>
        <end position="107"/>
    </location>
</feature>
<keyword evidence="7" id="KW-1185">Reference proteome</keyword>
<accession>A0A1E8GLT2</accession>
<gene>
    <name evidence="6" type="ORF">BG261_03860</name>
</gene>
<evidence type="ECO:0000256" key="5">
    <source>
        <dbReference type="SAM" id="Phobius"/>
    </source>
</evidence>
<dbReference type="GO" id="GO:0009403">
    <property type="term" value="P:toxin biosynthetic process"/>
    <property type="evidence" value="ECO:0007669"/>
    <property type="project" value="InterPro"/>
</dbReference>
<evidence type="ECO:0000256" key="3">
    <source>
        <dbReference type="ARBA" id="ARBA00022989"/>
    </source>
</evidence>
<dbReference type="PANTHER" id="PTHR37306:SF1">
    <property type="entry name" value="COLICIN V PRODUCTION PROTEIN"/>
    <property type="match status" value="1"/>
</dbReference>
<organism evidence="6 7">
    <name type="scientific">Floricoccus tropicus</name>
    <dbReference type="NCBI Taxonomy" id="1859473"/>
    <lineage>
        <taxon>Bacteria</taxon>
        <taxon>Bacillati</taxon>
        <taxon>Bacillota</taxon>
        <taxon>Bacilli</taxon>
        <taxon>Lactobacillales</taxon>
        <taxon>Streptococcaceae</taxon>
        <taxon>Floricoccus</taxon>
    </lineage>
</organism>
<evidence type="ECO:0000313" key="6">
    <source>
        <dbReference type="EMBL" id="OFI49215.1"/>
    </source>
</evidence>
<keyword evidence="3 5" id="KW-1133">Transmembrane helix</keyword>
<proteinExistence type="predicted"/>
<dbReference type="Pfam" id="PF02674">
    <property type="entry name" value="Colicin_V"/>
    <property type="match status" value="1"/>
</dbReference>
<dbReference type="PANTHER" id="PTHR37306">
    <property type="entry name" value="COLICIN V PRODUCTION PROTEIN"/>
    <property type="match status" value="1"/>
</dbReference>
<sequence>MLSIIILLLLAWAFYVGYSRGLALQTFYSVGMIVAVVFAITNYETLAAKISMWIPFANATPQSKLQFYNQNIIFQLDKTFYSGVAFLLIVMAVYLIFRFVGIFLGFLSNMQPFGNIGSLASALLAVMVTYFILETIFTVLAMVPINAIQNRLYGSGLIRFMVLDSPFYAKFLMKILFENVIHLSPIK</sequence>
<evidence type="ECO:0000256" key="4">
    <source>
        <dbReference type="ARBA" id="ARBA00023136"/>
    </source>
</evidence>
<comment type="caution">
    <text evidence="6">The sequence shown here is derived from an EMBL/GenBank/DDBJ whole genome shotgun (WGS) entry which is preliminary data.</text>
</comment>
<dbReference type="EMBL" id="MKIR01000020">
    <property type="protein sequence ID" value="OFI49215.1"/>
    <property type="molecule type" value="Genomic_DNA"/>
</dbReference>
<dbReference type="Proteomes" id="UP000178622">
    <property type="component" value="Unassembled WGS sequence"/>
</dbReference>
<name>A0A1E8GLT2_9LACT</name>
<dbReference type="STRING" id="1859473.BG261_03860"/>
<dbReference type="InterPro" id="IPR003825">
    <property type="entry name" value="Colicin-V_CvpA"/>
</dbReference>
<keyword evidence="4 5" id="KW-0472">Membrane</keyword>
<protein>
    <recommendedName>
        <fullName evidence="8">Colicin V production protein</fullName>
    </recommendedName>
</protein>
<dbReference type="OrthoDB" id="1809613at2"/>
<evidence type="ECO:0000256" key="2">
    <source>
        <dbReference type="ARBA" id="ARBA00022692"/>
    </source>
</evidence>
<evidence type="ECO:0008006" key="8">
    <source>
        <dbReference type="Google" id="ProtNLM"/>
    </source>
</evidence>